<dbReference type="GO" id="GO:0003700">
    <property type="term" value="F:DNA-binding transcription factor activity"/>
    <property type="evidence" value="ECO:0007669"/>
    <property type="project" value="InterPro"/>
</dbReference>
<keyword evidence="4" id="KW-0804">Transcription</keyword>
<dbReference type="Pfam" id="PF00126">
    <property type="entry name" value="HTH_1"/>
    <property type="match status" value="1"/>
</dbReference>
<dbReference type="STRING" id="464029.SAMN02982989_5807"/>
<evidence type="ECO:0000313" key="10">
    <source>
        <dbReference type="Proteomes" id="UP000192903"/>
    </source>
</evidence>
<dbReference type="AlphaFoldDB" id="A0A1X7DT23"/>
<dbReference type="InterPro" id="IPR005119">
    <property type="entry name" value="LysR_subst-bd"/>
</dbReference>
<evidence type="ECO:0000256" key="1">
    <source>
        <dbReference type="ARBA" id="ARBA00009437"/>
    </source>
</evidence>
<evidence type="ECO:0000256" key="5">
    <source>
        <dbReference type="ARBA" id="ARBA00054626"/>
    </source>
</evidence>
<dbReference type="Proteomes" id="UP000192903">
    <property type="component" value="Unassembled WGS sequence"/>
</dbReference>
<dbReference type="FunFam" id="1.10.10.10:FF:000001">
    <property type="entry name" value="LysR family transcriptional regulator"/>
    <property type="match status" value="1"/>
</dbReference>
<evidence type="ECO:0000256" key="6">
    <source>
        <dbReference type="ARBA" id="ARBA00067332"/>
    </source>
</evidence>
<dbReference type="OrthoDB" id="9811588at2"/>
<feature type="domain" description="HTH lysR-type" evidence="8">
    <location>
        <begin position="1"/>
        <end position="58"/>
    </location>
</feature>
<protein>
    <recommendedName>
        <fullName evidence="6">HTH-type transcriptional regulator TtuA</fullName>
    </recommendedName>
    <alternativeName>
        <fullName evidence="7">Tartrate utilization transcriptional regulator</fullName>
    </alternativeName>
</protein>
<evidence type="ECO:0000256" key="4">
    <source>
        <dbReference type="ARBA" id="ARBA00023163"/>
    </source>
</evidence>
<dbReference type="RefSeq" id="WP_085421172.1">
    <property type="nucleotide sequence ID" value="NZ_FXAF01000003.1"/>
</dbReference>
<organism evidence="9 10">
    <name type="scientific">Xaviernesmea oryzae</name>
    <dbReference type="NCBI Taxonomy" id="464029"/>
    <lineage>
        <taxon>Bacteria</taxon>
        <taxon>Pseudomonadati</taxon>
        <taxon>Pseudomonadota</taxon>
        <taxon>Alphaproteobacteria</taxon>
        <taxon>Hyphomicrobiales</taxon>
        <taxon>Rhizobiaceae</taxon>
        <taxon>Rhizobium/Agrobacterium group</taxon>
        <taxon>Xaviernesmea</taxon>
    </lineage>
</organism>
<keyword evidence="3 9" id="KW-0238">DNA-binding</keyword>
<dbReference type="GO" id="GO:0003677">
    <property type="term" value="F:DNA binding"/>
    <property type="evidence" value="ECO:0007669"/>
    <property type="project" value="UniProtKB-KW"/>
</dbReference>
<evidence type="ECO:0000259" key="8">
    <source>
        <dbReference type="PROSITE" id="PS50931"/>
    </source>
</evidence>
<proteinExistence type="inferred from homology"/>
<evidence type="ECO:0000256" key="3">
    <source>
        <dbReference type="ARBA" id="ARBA00023125"/>
    </source>
</evidence>
<comment type="function">
    <text evidence="5">Transcriptional regulator of the ttuABCDE tartrate utilization operon.</text>
</comment>
<dbReference type="Pfam" id="PF03466">
    <property type="entry name" value="LysR_substrate"/>
    <property type="match status" value="1"/>
</dbReference>
<keyword evidence="2" id="KW-0805">Transcription regulation</keyword>
<dbReference type="Gene3D" id="1.10.10.10">
    <property type="entry name" value="Winged helix-like DNA-binding domain superfamily/Winged helix DNA-binding domain"/>
    <property type="match status" value="1"/>
</dbReference>
<dbReference type="SUPFAM" id="SSF46785">
    <property type="entry name" value="Winged helix' DNA-binding domain"/>
    <property type="match status" value="1"/>
</dbReference>
<dbReference type="PROSITE" id="PS50931">
    <property type="entry name" value="HTH_LYSR"/>
    <property type="match status" value="1"/>
</dbReference>
<dbReference type="EMBL" id="FXAF01000003">
    <property type="protein sequence ID" value="SMF20958.1"/>
    <property type="molecule type" value="Genomic_DNA"/>
</dbReference>
<sequence length="305" mass="33930">MELRQFRYFVAVAEELHFTRAAERLHIGQPPLSLQIQAIERELGVQLLKRTRRKVELTAAGELFLQEARLALMQAARAVDTAKRAARGEMGTLRVNFITSVPLVNAFTTAVRRFRFAMPDVHLELKIKPSPEIIDDVLLNTIDIGFTRPALQAVLPSKLKATPVHRDKLMLVLPIDHPLSREEGPIPIGRLKNERFVLRPLGTGAGFYEQVFSMCTEAGFSPMIVQEATEAATILGLVAAGVGITIAPQALQSIMVHDVVWRHLSDAQTDSEVVMIHNKTASNLLRDQFIAGLKALPDSVRIDRR</sequence>
<dbReference type="Gene3D" id="3.40.190.10">
    <property type="entry name" value="Periplasmic binding protein-like II"/>
    <property type="match status" value="2"/>
</dbReference>
<dbReference type="SUPFAM" id="SSF53850">
    <property type="entry name" value="Periplasmic binding protein-like II"/>
    <property type="match status" value="1"/>
</dbReference>
<dbReference type="PANTHER" id="PTHR30346">
    <property type="entry name" value="TRANSCRIPTIONAL DUAL REGULATOR HCAR-RELATED"/>
    <property type="match status" value="1"/>
</dbReference>
<name>A0A1X7DT23_9HYPH</name>
<dbReference type="InterPro" id="IPR000847">
    <property type="entry name" value="LysR_HTH_N"/>
</dbReference>
<dbReference type="InterPro" id="IPR036388">
    <property type="entry name" value="WH-like_DNA-bd_sf"/>
</dbReference>
<dbReference type="PANTHER" id="PTHR30346:SF28">
    <property type="entry name" value="HTH-TYPE TRANSCRIPTIONAL REGULATOR CYNR"/>
    <property type="match status" value="1"/>
</dbReference>
<gene>
    <name evidence="9" type="ORF">SAMN02982989_5807</name>
</gene>
<dbReference type="CDD" id="cd08414">
    <property type="entry name" value="PBP2_LTTR_aromatics_like"/>
    <property type="match status" value="1"/>
</dbReference>
<dbReference type="PRINTS" id="PR00039">
    <property type="entry name" value="HTHLYSR"/>
</dbReference>
<accession>A0A1X7DT23</accession>
<comment type="similarity">
    <text evidence="1">Belongs to the LysR transcriptional regulatory family.</text>
</comment>
<evidence type="ECO:0000313" key="9">
    <source>
        <dbReference type="EMBL" id="SMF20958.1"/>
    </source>
</evidence>
<keyword evidence="10" id="KW-1185">Reference proteome</keyword>
<evidence type="ECO:0000256" key="7">
    <source>
        <dbReference type="ARBA" id="ARBA00083243"/>
    </source>
</evidence>
<dbReference type="GO" id="GO:0032993">
    <property type="term" value="C:protein-DNA complex"/>
    <property type="evidence" value="ECO:0007669"/>
    <property type="project" value="TreeGrafter"/>
</dbReference>
<evidence type="ECO:0000256" key="2">
    <source>
        <dbReference type="ARBA" id="ARBA00023015"/>
    </source>
</evidence>
<dbReference type="InterPro" id="IPR036390">
    <property type="entry name" value="WH_DNA-bd_sf"/>
</dbReference>
<reference evidence="10" key="1">
    <citation type="submission" date="2017-04" db="EMBL/GenBank/DDBJ databases">
        <authorList>
            <person name="Varghese N."/>
            <person name="Submissions S."/>
        </authorList>
    </citation>
    <scope>NUCLEOTIDE SEQUENCE [LARGE SCALE GENOMIC DNA]</scope>
    <source>
        <strain evidence="10">B4P</strain>
    </source>
</reference>